<organism evidence="1 2">
    <name type="scientific">Mycobacterium kansasii ATCC 12478</name>
    <dbReference type="NCBI Taxonomy" id="557599"/>
    <lineage>
        <taxon>Bacteria</taxon>
        <taxon>Bacillati</taxon>
        <taxon>Actinomycetota</taxon>
        <taxon>Actinomycetes</taxon>
        <taxon>Mycobacteriales</taxon>
        <taxon>Mycobacteriaceae</taxon>
        <taxon>Mycobacterium</taxon>
    </lineage>
</organism>
<dbReference type="EMBL" id="CP006835">
    <property type="protein sequence ID" value="AGZ52177.1"/>
    <property type="molecule type" value="Genomic_DNA"/>
</dbReference>
<sequence>MDRRSGRHYRTPVGSHPYGDGFVLPLTHGTHTDWYRNLMAAGDGALDWKGHWKGRSYRLERPELDSGVEPMWVWPASERIMLQSAGIHDFVWLHQRAEPGPREICHRQQLLSAI</sequence>
<dbReference type="KEGG" id="mkn:MKAN_19190"/>
<protein>
    <submittedName>
        <fullName evidence="1">Nitroreductase</fullName>
    </submittedName>
</protein>
<dbReference type="Proteomes" id="UP000017786">
    <property type="component" value="Chromosome"/>
</dbReference>
<dbReference type="InterPro" id="IPR012349">
    <property type="entry name" value="Split_barrel_FMN-bd"/>
</dbReference>
<proteinExistence type="predicted"/>
<name>U5WTC4_MYCKA</name>
<evidence type="ECO:0000313" key="2">
    <source>
        <dbReference type="Proteomes" id="UP000017786"/>
    </source>
</evidence>
<evidence type="ECO:0000313" key="1">
    <source>
        <dbReference type="EMBL" id="AGZ52177.1"/>
    </source>
</evidence>
<accession>U5WTC4</accession>
<dbReference type="Gene3D" id="2.30.110.10">
    <property type="entry name" value="Electron Transport, Fmn-binding Protein, Chain A"/>
    <property type="match status" value="1"/>
</dbReference>
<dbReference type="AlphaFoldDB" id="U5WTC4"/>
<gene>
    <name evidence="1" type="ORF">MKAN_19190</name>
</gene>
<dbReference type="HOGENOM" id="CLU_2118349_0_0_11"/>
<reference evidence="1 2" key="1">
    <citation type="submission" date="2013-10" db="EMBL/GenBank/DDBJ databases">
        <title>Genome sequence of Mycobacterium kansasii.</title>
        <authorList>
            <consortium name="McGill University Mycobacterium genome consortium"/>
            <person name="Veyrier F.J."/>
            <person name="Behr M.A."/>
        </authorList>
    </citation>
    <scope>NUCLEOTIDE SEQUENCE [LARGE SCALE GENOMIC DNA]</scope>
    <source>
        <strain evidence="1 2">ATCC 12478</strain>
    </source>
</reference>